<dbReference type="PANTHER" id="PTHR13604">
    <property type="entry name" value="DC12-RELATED"/>
    <property type="match status" value="1"/>
</dbReference>
<organism evidence="9">
    <name type="scientific">Acidithiobacillus ferrivorans</name>
    <dbReference type="NCBI Taxonomy" id="160808"/>
    <lineage>
        <taxon>Bacteria</taxon>
        <taxon>Pseudomonadati</taxon>
        <taxon>Pseudomonadota</taxon>
        <taxon>Acidithiobacillia</taxon>
        <taxon>Acidithiobacillales</taxon>
        <taxon>Acidithiobacillaceae</taxon>
        <taxon>Acidithiobacillus</taxon>
    </lineage>
</organism>
<evidence type="ECO:0000256" key="6">
    <source>
        <dbReference type="ARBA" id="ARBA00023125"/>
    </source>
</evidence>
<dbReference type="Proteomes" id="UP000216779">
    <property type="component" value="Unassembled WGS sequence"/>
</dbReference>
<dbReference type="Gene3D" id="3.90.1680.10">
    <property type="entry name" value="SOS response associated peptidase-like"/>
    <property type="match status" value="1"/>
</dbReference>
<reference evidence="10 13" key="3">
    <citation type="submission" date="2017-03" db="EMBL/GenBank/DDBJ databases">
        <title>Lifting the veil on microbial sulfur biogeochemistry in mining wastewaters.</title>
        <authorList>
            <person name="Kantor R.S."/>
            <person name="Colenbrander Nelson T."/>
            <person name="Marshall S."/>
            <person name="Bennett D."/>
            <person name="Apte S."/>
            <person name="Camacho D."/>
            <person name="Thomas B.C."/>
            <person name="Warren L.A."/>
            <person name="Banfield J.F."/>
        </authorList>
    </citation>
    <scope>NUCLEOTIDE SEQUENCE [LARGE SCALE GENOMIC DNA]</scope>
    <source>
        <strain evidence="10">21-59-9</strain>
    </source>
</reference>
<evidence type="ECO:0000313" key="11">
    <source>
        <dbReference type="EMBL" id="SMH66769.1"/>
    </source>
</evidence>
<sequence length="227" mass="26311">MCGRYGFIHRPEALQQAWGRLHVLGDYPPSYNRAPGQTHPVVRQAPDLSLELVPMRWGFLPGWSTRTHIRPINARAETVATQPLFREAFRARRALVPADWYFEWPFVPEDPSEKYPMLIRAQDHRILALAGIWDQHTTAEGQTEETFAIITVPALPALQHIHERMPLVLDRSHWPLWWHPHARRTHLEPCFQPADFSWESFPVSPRVNSTRYNTPEAVLPWNGTAPD</sequence>
<dbReference type="GO" id="GO:0016829">
    <property type="term" value="F:lyase activity"/>
    <property type="evidence" value="ECO:0007669"/>
    <property type="project" value="UniProtKB-KW"/>
</dbReference>
<evidence type="ECO:0000313" key="13">
    <source>
        <dbReference type="Proteomes" id="UP000216779"/>
    </source>
</evidence>
<evidence type="ECO:0000313" key="9">
    <source>
        <dbReference type="EMBL" id="CDQ08568.1"/>
    </source>
</evidence>
<dbReference type="EMBL" id="NCBC01000273">
    <property type="protein sequence ID" value="OYV80152.1"/>
    <property type="molecule type" value="Genomic_DNA"/>
</dbReference>
<dbReference type="AlphaFoldDB" id="A0A060UP48"/>
<evidence type="ECO:0000256" key="8">
    <source>
        <dbReference type="RuleBase" id="RU364100"/>
    </source>
</evidence>
<dbReference type="Proteomes" id="UP000193925">
    <property type="component" value="Chromosome AFERRI"/>
</dbReference>
<reference evidence="9" key="1">
    <citation type="submission" date="2014-03" db="EMBL/GenBank/DDBJ databases">
        <authorList>
            <person name="Genoscope - CEA"/>
        </authorList>
    </citation>
    <scope>NUCLEOTIDE SEQUENCE [LARGE SCALE GENOMIC DNA]</scope>
    <source>
        <strain evidence="9">CF27</strain>
    </source>
</reference>
<proteinExistence type="inferred from homology"/>
<accession>A0A060UP48</accession>
<keyword evidence="6" id="KW-0238">DNA-binding</keyword>
<dbReference type="EC" id="3.4.-.-" evidence="8"/>
<evidence type="ECO:0000256" key="5">
    <source>
        <dbReference type="ARBA" id="ARBA00023124"/>
    </source>
</evidence>
<dbReference type="GO" id="GO:0008233">
    <property type="term" value="F:peptidase activity"/>
    <property type="evidence" value="ECO:0007669"/>
    <property type="project" value="UniProtKB-KW"/>
</dbReference>
<dbReference type="InterPro" id="IPR036590">
    <property type="entry name" value="SRAP-like"/>
</dbReference>
<reference evidence="11 12" key="4">
    <citation type="submission" date="2017-03" db="EMBL/GenBank/DDBJ databases">
        <authorList>
            <person name="Regsiter A."/>
            <person name="William W."/>
        </authorList>
    </citation>
    <scope>NUCLEOTIDE SEQUENCE [LARGE SCALE GENOMIC DNA]</scope>
    <source>
        <strain evidence="11">PRJEB5721</strain>
    </source>
</reference>
<keyword evidence="7" id="KW-0456">Lyase</keyword>
<evidence type="ECO:0000256" key="2">
    <source>
        <dbReference type="ARBA" id="ARBA00022670"/>
    </source>
</evidence>
<keyword evidence="4 8" id="KW-0378">Hydrolase</keyword>
<dbReference type="PANTHER" id="PTHR13604:SF0">
    <property type="entry name" value="ABASIC SITE PROCESSING PROTEIN HMCES"/>
    <property type="match status" value="1"/>
</dbReference>
<keyword evidence="2 8" id="KW-0645">Protease</keyword>
<name>A0A060UP48_9PROT</name>
<dbReference type="GO" id="GO:0106300">
    <property type="term" value="P:protein-DNA covalent cross-linking repair"/>
    <property type="evidence" value="ECO:0007669"/>
    <property type="project" value="InterPro"/>
</dbReference>
<dbReference type="GO" id="GO:0006508">
    <property type="term" value="P:proteolysis"/>
    <property type="evidence" value="ECO:0007669"/>
    <property type="project" value="UniProtKB-KW"/>
</dbReference>
<dbReference type="InterPro" id="IPR003738">
    <property type="entry name" value="SRAP"/>
</dbReference>
<evidence type="ECO:0000256" key="7">
    <source>
        <dbReference type="ARBA" id="ARBA00023239"/>
    </source>
</evidence>
<evidence type="ECO:0000313" key="12">
    <source>
        <dbReference type="Proteomes" id="UP000193925"/>
    </source>
</evidence>
<evidence type="ECO:0000256" key="3">
    <source>
        <dbReference type="ARBA" id="ARBA00022763"/>
    </source>
</evidence>
<dbReference type="SUPFAM" id="SSF143081">
    <property type="entry name" value="BB1717-like"/>
    <property type="match status" value="1"/>
</dbReference>
<keyword evidence="5" id="KW-0190">Covalent protein-DNA linkage</keyword>
<dbReference type="EMBL" id="CCCS020000002">
    <property type="protein sequence ID" value="CDQ08568.1"/>
    <property type="molecule type" value="Genomic_DNA"/>
</dbReference>
<protein>
    <recommendedName>
        <fullName evidence="8">Abasic site processing protein</fullName>
        <ecNumber evidence="8">3.4.-.-</ecNumber>
    </recommendedName>
</protein>
<comment type="similarity">
    <text evidence="1 8">Belongs to the SOS response-associated peptidase family.</text>
</comment>
<keyword evidence="3" id="KW-0227">DNA damage</keyword>
<reference evidence="9" key="2">
    <citation type="submission" date="2014-07" db="EMBL/GenBank/DDBJ databases">
        <title>Initial genome analysis of the psychrotolerant acidophile Acidithiobacillus ferrivorans CF27: insights into iron and sulfur oxidation pathways and into biofilm formation.</title>
        <authorList>
            <person name="Talla E."/>
            <person name="Hedrich S."/>
            <person name="Mangenot S."/>
            <person name="Ji B."/>
            <person name="Johnson D.B."/>
            <person name="Barbe V."/>
            <person name="Bonnefoy V."/>
        </authorList>
    </citation>
    <scope>NUCLEOTIDE SEQUENCE [LARGE SCALE GENOMIC DNA]</scope>
    <source>
        <strain evidence="9">CF27</strain>
    </source>
</reference>
<dbReference type="RefSeq" id="WP_010642675.1">
    <property type="nucleotide sequence ID" value="NZ_CCCS020000002.1"/>
</dbReference>
<dbReference type="Pfam" id="PF02586">
    <property type="entry name" value="SRAP"/>
    <property type="match status" value="1"/>
</dbReference>
<gene>
    <name evidence="9" type="ORF">AFERRI_100003</name>
    <name evidence="11" type="ORF">AFERRI_40118</name>
    <name evidence="10" type="ORF">B7Z70_08085</name>
</gene>
<evidence type="ECO:0000256" key="1">
    <source>
        <dbReference type="ARBA" id="ARBA00008136"/>
    </source>
</evidence>
<evidence type="ECO:0000313" key="10">
    <source>
        <dbReference type="EMBL" id="OYV80152.1"/>
    </source>
</evidence>
<dbReference type="EMBL" id="LT841305">
    <property type="protein sequence ID" value="SMH66769.1"/>
    <property type="molecule type" value="Genomic_DNA"/>
</dbReference>
<keyword evidence="12" id="KW-1185">Reference proteome</keyword>
<dbReference type="GO" id="GO:0003697">
    <property type="term" value="F:single-stranded DNA binding"/>
    <property type="evidence" value="ECO:0007669"/>
    <property type="project" value="InterPro"/>
</dbReference>
<evidence type="ECO:0000256" key="4">
    <source>
        <dbReference type="ARBA" id="ARBA00022801"/>
    </source>
</evidence>